<dbReference type="PANTHER" id="PTHR47892:SF1">
    <property type="entry name" value="UNIVERSAL STRESS PROTEIN E"/>
    <property type="match status" value="1"/>
</dbReference>
<gene>
    <name evidence="6" type="ORF">ACFOJE_09095</name>
</gene>
<dbReference type="SUPFAM" id="SSF52402">
    <property type="entry name" value="Adenine nucleotide alpha hydrolases-like"/>
    <property type="match status" value="2"/>
</dbReference>
<keyword evidence="3" id="KW-0963">Cytoplasm</keyword>
<keyword evidence="7" id="KW-1185">Reference proteome</keyword>
<evidence type="ECO:0000256" key="4">
    <source>
        <dbReference type="ARBA" id="ARBA00037131"/>
    </source>
</evidence>
<evidence type="ECO:0000256" key="3">
    <source>
        <dbReference type="ARBA" id="ARBA00022490"/>
    </source>
</evidence>
<proteinExistence type="inferred from homology"/>
<reference evidence="7" key="1">
    <citation type="journal article" date="2019" name="Int. J. Syst. Evol. Microbiol.">
        <title>The Global Catalogue of Microorganisms (GCM) 10K type strain sequencing project: providing services to taxonomists for standard genome sequencing and annotation.</title>
        <authorList>
            <consortium name="The Broad Institute Genomics Platform"/>
            <consortium name="The Broad Institute Genome Sequencing Center for Infectious Disease"/>
            <person name="Wu L."/>
            <person name="Ma J."/>
        </authorList>
    </citation>
    <scope>NUCLEOTIDE SEQUENCE [LARGE SCALE GENOMIC DNA]</scope>
    <source>
        <strain evidence="7">KCTC 62195</strain>
    </source>
</reference>
<comment type="subcellular location">
    <subcellularLocation>
        <location evidence="1">Cytoplasm</location>
    </subcellularLocation>
</comment>
<protein>
    <submittedName>
        <fullName evidence="6">Universal stress protein</fullName>
    </submittedName>
</protein>
<dbReference type="PANTHER" id="PTHR47892">
    <property type="entry name" value="UNIVERSAL STRESS PROTEIN E"/>
    <property type="match status" value="1"/>
</dbReference>
<sequence length="292" mass="32179">MQAIDNILIVIDPEQPEMLALQRGRLIASPDRPDALKPKLHLLVCDEKDDHSPLLDQLRSCLSEDGFVISTQQAWHKNLHQTITIAQQASGCDLVIKQHRADNPLKKALLTPEDWKLLRCCSAPLLMVKTDKPWKGGKILAAVDIGNAERQHDTLHGSILQYGSALAELTHGELHVLYAQPSPLVSAADPGFQPEQEIQTHHRKDQQDFQARYGITDERLHVVEGAADILIPQLAGDLHAVVTVIGTIARTGLSGALIGNTAEIVLDALESDVLVIKPERVIEELEEMIAHF</sequence>
<dbReference type="Gene3D" id="3.40.50.12370">
    <property type="match status" value="1"/>
</dbReference>
<evidence type="ECO:0000259" key="5">
    <source>
        <dbReference type="Pfam" id="PF00582"/>
    </source>
</evidence>
<feature type="domain" description="UspA" evidence="5">
    <location>
        <begin position="138"/>
        <end position="277"/>
    </location>
</feature>
<dbReference type="EMBL" id="JBHRSJ010000016">
    <property type="protein sequence ID" value="MFC2972363.1"/>
    <property type="molecule type" value="Genomic_DNA"/>
</dbReference>
<organism evidence="6 7">
    <name type="scientific">Azotobacter bryophylli</name>
    <dbReference type="NCBI Taxonomy" id="1986537"/>
    <lineage>
        <taxon>Bacteria</taxon>
        <taxon>Pseudomonadati</taxon>
        <taxon>Pseudomonadota</taxon>
        <taxon>Gammaproteobacteria</taxon>
        <taxon>Pseudomonadales</taxon>
        <taxon>Pseudomonadaceae</taxon>
        <taxon>Azotobacter</taxon>
    </lineage>
</organism>
<dbReference type="InterPro" id="IPR006016">
    <property type="entry name" value="UspA"/>
</dbReference>
<comment type="similarity">
    <text evidence="2">Belongs to the universal stress protein A family.</text>
</comment>
<dbReference type="Pfam" id="PF00582">
    <property type="entry name" value="Usp"/>
    <property type="match status" value="1"/>
</dbReference>
<comment type="caution">
    <text evidence="6">The sequence shown here is derived from an EMBL/GenBank/DDBJ whole genome shotgun (WGS) entry which is preliminary data.</text>
</comment>
<evidence type="ECO:0000256" key="1">
    <source>
        <dbReference type="ARBA" id="ARBA00004496"/>
    </source>
</evidence>
<comment type="function">
    <text evidence="4">Required for resistance to DNA-damaging agents.</text>
</comment>
<dbReference type="RefSeq" id="WP_377814000.1">
    <property type="nucleotide sequence ID" value="NZ_JBHRSJ010000016.1"/>
</dbReference>
<dbReference type="Proteomes" id="UP001595457">
    <property type="component" value="Unassembled WGS sequence"/>
</dbReference>
<evidence type="ECO:0000313" key="7">
    <source>
        <dbReference type="Proteomes" id="UP001595457"/>
    </source>
</evidence>
<evidence type="ECO:0000256" key="2">
    <source>
        <dbReference type="ARBA" id="ARBA00008791"/>
    </source>
</evidence>
<name>A0ABV7ATJ2_9GAMM</name>
<evidence type="ECO:0000313" key="6">
    <source>
        <dbReference type="EMBL" id="MFC2972363.1"/>
    </source>
</evidence>
<accession>A0ABV7ATJ2</accession>